<reference evidence="3 4" key="1">
    <citation type="submission" date="2015-06" db="EMBL/GenBank/DDBJ databases">
        <title>Genome sequence of Pseudoalteromonas aliena.</title>
        <authorList>
            <person name="Xie B.-B."/>
            <person name="Rong J.-C."/>
            <person name="Qin Q.-L."/>
            <person name="Zhang Y.-Z."/>
        </authorList>
    </citation>
    <scope>NUCLEOTIDE SEQUENCE [LARGE SCALE GENOMIC DNA]</scope>
    <source>
        <strain evidence="3 4">SW19</strain>
    </source>
</reference>
<dbReference type="SUPFAM" id="SSF49785">
    <property type="entry name" value="Galactose-binding domain-like"/>
    <property type="match status" value="1"/>
</dbReference>
<dbReference type="EMBL" id="AQGU01000025">
    <property type="protein sequence ID" value="MBE0360017.1"/>
    <property type="molecule type" value="Genomic_DNA"/>
</dbReference>
<dbReference type="PANTHER" id="PTHR23150">
    <property type="entry name" value="SULFATASE MODIFYING FACTOR 1, 2"/>
    <property type="match status" value="1"/>
</dbReference>
<organism evidence="3 4">
    <name type="scientific">Pseudoalteromonas aliena SW19</name>
    <dbReference type="NCBI Taxonomy" id="1314866"/>
    <lineage>
        <taxon>Bacteria</taxon>
        <taxon>Pseudomonadati</taxon>
        <taxon>Pseudomonadota</taxon>
        <taxon>Gammaproteobacteria</taxon>
        <taxon>Alteromonadales</taxon>
        <taxon>Pseudoalteromonadaceae</taxon>
        <taxon>Pseudoalteromonas</taxon>
    </lineage>
</organism>
<protein>
    <recommendedName>
        <fullName evidence="2">CBM6 domain-containing protein</fullName>
    </recommendedName>
</protein>
<name>A0ABR9E071_9GAMM</name>
<comment type="caution">
    <text evidence="3">The sequence shown here is derived from an EMBL/GenBank/DDBJ whole genome shotgun (WGS) entry which is preliminary data.</text>
</comment>
<dbReference type="Gene3D" id="2.60.120.260">
    <property type="entry name" value="Galactose-binding domain-like"/>
    <property type="match status" value="1"/>
</dbReference>
<dbReference type="PROSITE" id="PS51175">
    <property type="entry name" value="CBM6"/>
    <property type="match status" value="1"/>
</dbReference>
<sequence length="554" mass="62028">MKLNKLIIPLFLSVNSAVLYANQNASELIEPIMVTIPAGSFQMGNTEEEDAQPIHKVTLTEFSLGKYEVTVREFRQFVEETDYEMPTKCIHQLNGWFNYGETNGSWENNSLNTSDFQPVNCIGWLAANAYTQWLAKKTGRPYRLPSEAEWEYAAKAGTTSKYYFGDDLEQALVCEYENTADLTGENILQRDSSTSYVNFFNGKSNCVDHAAYASIVGMYKPNPFGLHDIVSNVVEFITDCYKDNYKNAHNDGQAWIDNDCKYRVARGGSWHWNTFPVSQRGVVGEDFVGAVEGFRIALDGAAPAISSNTVKFIKALKTAQRSEQLRRDAVLPYPATVTNLKLDKEAGIITLKWDKSSQSDIESYRIYRNAATGGVFKLLAANIIETTFKDANIDNHQYEYTVVAVRHNQQGDYSNVVKTPTSWVHAPGRVEAESAIKFSNASIGRTSDIDGKFNLTGGEGISDNAIISYQLKVAHSGNYNLSYRVAAPRDTKGFAVVINGKELAVEKITSTGGYKKWQTQRGSTYFYLKQGENKLTLKSLDKNWKLNWVSFNPN</sequence>
<dbReference type="RefSeq" id="WP_193155886.1">
    <property type="nucleotide sequence ID" value="NZ_AQGU01000025.1"/>
</dbReference>
<dbReference type="InterPro" id="IPR008979">
    <property type="entry name" value="Galactose-bd-like_sf"/>
</dbReference>
<dbReference type="SUPFAM" id="SSF56436">
    <property type="entry name" value="C-type lectin-like"/>
    <property type="match status" value="1"/>
</dbReference>
<dbReference type="InterPro" id="IPR016187">
    <property type="entry name" value="CTDL_fold"/>
</dbReference>
<dbReference type="InterPro" id="IPR003961">
    <property type="entry name" value="FN3_dom"/>
</dbReference>
<dbReference type="CDD" id="cd00063">
    <property type="entry name" value="FN3"/>
    <property type="match status" value="1"/>
</dbReference>
<dbReference type="Gene3D" id="3.90.1580.10">
    <property type="entry name" value="paralog of FGE (formylglycine-generating enzyme)"/>
    <property type="match status" value="1"/>
</dbReference>
<feature type="chain" id="PRO_5046383866" description="CBM6 domain-containing protein" evidence="1">
    <location>
        <begin position="22"/>
        <end position="554"/>
    </location>
</feature>
<proteinExistence type="predicted"/>
<dbReference type="PANTHER" id="PTHR23150:SF19">
    <property type="entry name" value="FORMYLGLYCINE-GENERATING ENZYME"/>
    <property type="match status" value="1"/>
</dbReference>
<dbReference type="Proteomes" id="UP000648482">
    <property type="component" value="Unassembled WGS sequence"/>
</dbReference>
<evidence type="ECO:0000313" key="3">
    <source>
        <dbReference type="EMBL" id="MBE0360017.1"/>
    </source>
</evidence>
<dbReference type="InterPro" id="IPR051043">
    <property type="entry name" value="Sulfatase_Mod_Factor_Kinase"/>
</dbReference>
<dbReference type="Pfam" id="PF03422">
    <property type="entry name" value="CBM_6"/>
    <property type="match status" value="1"/>
</dbReference>
<evidence type="ECO:0000259" key="2">
    <source>
        <dbReference type="PROSITE" id="PS51175"/>
    </source>
</evidence>
<dbReference type="InterPro" id="IPR005084">
    <property type="entry name" value="CBM6"/>
</dbReference>
<accession>A0ABR9E071</accession>
<gene>
    <name evidence="3" type="ORF">PALI_a1356</name>
</gene>
<dbReference type="InterPro" id="IPR042095">
    <property type="entry name" value="SUMF_sf"/>
</dbReference>
<dbReference type="InterPro" id="IPR005532">
    <property type="entry name" value="SUMF_dom"/>
</dbReference>
<keyword evidence="4" id="KW-1185">Reference proteome</keyword>
<feature type="domain" description="CBM6" evidence="2">
    <location>
        <begin position="428"/>
        <end position="552"/>
    </location>
</feature>
<dbReference type="InterPro" id="IPR036116">
    <property type="entry name" value="FN3_sf"/>
</dbReference>
<keyword evidence="1" id="KW-0732">Signal</keyword>
<dbReference type="Pfam" id="PF03781">
    <property type="entry name" value="FGE-sulfatase"/>
    <property type="match status" value="1"/>
</dbReference>
<evidence type="ECO:0000256" key="1">
    <source>
        <dbReference type="SAM" id="SignalP"/>
    </source>
</evidence>
<evidence type="ECO:0000313" key="4">
    <source>
        <dbReference type="Proteomes" id="UP000648482"/>
    </source>
</evidence>
<dbReference type="InterPro" id="IPR013783">
    <property type="entry name" value="Ig-like_fold"/>
</dbReference>
<dbReference type="SUPFAM" id="SSF49265">
    <property type="entry name" value="Fibronectin type III"/>
    <property type="match status" value="1"/>
</dbReference>
<dbReference type="Gene3D" id="2.60.40.10">
    <property type="entry name" value="Immunoglobulins"/>
    <property type="match status" value="1"/>
</dbReference>
<feature type="signal peptide" evidence="1">
    <location>
        <begin position="1"/>
        <end position="21"/>
    </location>
</feature>